<protein>
    <submittedName>
        <fullName evidence="1">RNA-directed DNA polymerase from transposon X</fullName>
    </submittedName>
</protein>
<proteinExistence type="predicted"/>
<evidence type="ECO:0000313" key="1">
    <source>
        <dbReference type="EMBL" id="RNA14691.1"/>
    </source>
</evidence>
<dbReference type="AlphaFoldDB" id="A0A3M7QUC9"/>
<keyword evidence="1" id="KW-0548">Nucleotidyltransferase</keyword>
<comment type="caution">
    <text evidence="1">The sequence shown here is derived from an EMBL/GenBank/DDBJ whole genome shotgun (WGS) entry which is preliminary data.</text>
</comment>
<keyword evidence="1" id="KW-0695">RNA-directed DNA polymerase</keyword>
<dbReference type="GO" id="GO:0003964">
    <property type="term" value="F:RNA-directed DNA polymerase activity"/>
    <property type="evidence" value="ECO:0007669"/>
    <property type="project" value="UniProtKB-KW"/>
</dbReference>
<sequence length="263" mass="30961">MIRCDRTHAGGGGVALIIRTNINFRLIKKESTQKHEILAIEISDNCKKLLIISAYTSPKSNSDYDFLQPLTKNYQNVPTSTHIIRIVCTDQKISDHWPIMLELENTIERNSFTYIDWDKLNLNFNNIKYNSNNKINSIDEIENKLASFCNSVQESINEATSTKQVGKYKITLPKYLIEEIKRKKKLERLYTKAHDPITKSELNNISNKIKRKIQYLNTKQWNTKYEALIECKPSEQKFWNILKTRQNHKKPYFRTQTKLKMKN</sequence>
<reference evidence="1 2" key="1">
    <citation type="journal article" date="2018" name="Sci. Rep.">
        <title>Genomic signatures of local adaptation to the degree of environmental predictability in rotifers.</title>
        <authorList>
            <person name="Franch-Gras L."/>
            <person name="Hahn C."/>
            <person name="Garcia-Roger E.M."/>
            <person name="Carmona M.J."/>
            <person name="Serra M."/>
            <person name="Gomez A."/>
        </authorList>
    </citation>
    <scope>NUCLEOTIDE SEQUENCE [LARGE SCALE GENOMIC DNA]</scope>
    <source>
        <strain evidence="1">HYR1</strain>
    </source>
</reference>
<keyword evidence="1" id="KW-0808">Transferase</keyword>
<evidence type="ECO:0000313" key="2">
    <source>
        <dbReference type="Proteomes" id="UP000276133"/>
    </source>
</evidence>
<dbReference type="OrthoDB" id="5953030at2759"/>
<keyword evidence="2" id="KW-1185">Reference proteome</keyword>
<dbReference type="Gene3D" id="3.60.10.10">
    <property type="entry name" value="Endonuclease/exonuclease/phosphatase"/>
    <property type="match status" value="1"/>
</dbReference>
<dbReference type="InterPro" id="IPR036691">
    <property type="entry name" value="Endo/exonu/phosph_ase_sf"/>
</dbReference>
<organism evidence="1 2">
    <name type="scientific">Brachionus plicatilis</name>
    <name type="common">Marine rotifer</name>
    <name type="synonym">Brachionus muelleri</name>
    <dbReference type="NCBI Taxonomy" id="10195"/>
    <lineage>
        <taxon>Eukaryota</taxon>
        <taxon>Metazoa</taxon>
        <taxon>Spiralia</taxon>
        <taxon>Gnathifera</taxon>
        <taxon>Rotifera</taxon>
        <taxon>Eurotatoria</taxon>
        <taxon>Monogononta</taxon>
        <taxon>Pseudotrocha</taxon>
        <taxon>Ploima</taxon>
        <taxon>Brachionidae</taxon>
        <taxon>Brachionus</taxon>
    </lineage>
</organism>
<name>A0A3M7QUC9_BRAPC</name>
<gene>
    <name evidence="1" type="ORF">BpHYR1_003954</name>
</gene>
<dbReference type="EMBL" id="REGN01005125">
    <property type="protein sequence ID" value="RNA14691.1"/>
    <property type="molecule type" value="Genomic_DNA"/>
</dbReference>
<accession>A0A3M7QUC9</accession>
<dbReference type="Proteomes" id="UP000276133">
    <property type="component" value="Unassembled WGS sequence"/>
</dbReference>